<gene>
    <name evidence="2" type="ORF">V8Q02_12890</name>
</gene>
<keyword evidence="3" id="KW-1185">Reference proteome</keyword>
<reference evidence="2 3" key="1">
    <citation type="submission" date="2024-01" db="EMBL/GenBank/DDBJ databases">
        <title>Draft genome sequences of three bacterial strains isolated from Acacia saligna represent a potential new species within the genus Rhizobium.</title>
        <authorList>
            <person name="Tambong J.T."/>
            <person name="Mnasri B."/>
        </authorList>
    </citation>
    <scope>NUCLEOTIDE SEQUENCE [LARGE SCALE GENOMIC DNA]</scope>
    <source>
        <strain evidence="2 3">1AS12I</strain>
    </source>
</reference>
<dbReference type="PANTHER" id="PTHR22576:SF37">
    <property type="entry name" value="MUCOSA-ASSOCIATED LYMPHOID TISSUE LYMPHOMA TRANSLOCATION PROTEIN 1"/>
    <property type="match status" value="1"/>
</dbReference>
<evidence type="ECO:0000313" key="3">
    <source>
        <dbReference type="Proteomes" id="UP001531129"/>
    </source>
</evidence>
<evidence type="ECO:0000313" key="2">
    <source>
        <dbReference type="EMBL" id="MEI1248900.1"/>
    </source>
</evidence>
<sequence>MRKALIVGIDHYEHISPLNGCVNDAHSVRAALERNADGTTNFKTPKLITGTGPADIVERAELKEAVRALFTDQAEIALFYFAGHGYIEDTGGFLCAGDCKTGDDGLSLNEVMTIAAASPAINKVIILDSCHSGIVGERPVMKGFSEIPTGMTILTASTAEQYALETGGPNPGGVFTSLLVDALSGAAANLVGDVTPGSVYAHIDQSLGPWAGQRPLFKTNVQTFVSLKRADAPIPLTDLQQLASLFPTQDYEFPLDPAYEPERSAEQKDDPTIPPPDPAKTAVFATLQKFVKVNLVRPVNAPHMWHAAMQSKSCELTVLGEHYRKLVEAGMI</sequence>
<dbReference type="InterPro" id="IPR011600">
    <property type="entry name" value="Pept_C14_caspase"/>
</dbReference>
<dbReference type="GO" id="GO:0016787">
    <property type="term" value="F:hydrolase activity"/>
    <property type="evidence" value="ECO:0007669"/>
    <property type="project" value="UniProtKB-KW"/>
</dbReference>
<feature type="domain" description="Peptidase C14 caspase" evidence="1">
    <location>
        <begin position="1"/>
        <end position="190"/>
    </location>
</feature>
<dbReference type="EC" id="3.4.22.-" evidence="2"/>
<proteinExistence type="predicted"/>
<dbReference type="SUPFAM" id="SSF52129">
    <property type="entry name" value="Caspase-like"/>
    <property type="match status" value="1"/>
</dbReference>
<evidence type="ECO:0000259" key="1">
    <source>
        <dbReference type="Pfam" id="PF00656"/>
    </source>
</evidence>
<dbReference type="Gene3D" id="3.40.50.1460">
    <property type="match status" value="1"/>
</dbReference>
<dbReference type="Pfam" id="PF00656">
    <property type="entry name" value="Peptidase_C14"/>
    <property type="match status" value="1"/>
</dbReference>
<comment type="caution">
    <text evidence="2">The sequence shown here is derived from an EMBL/GenBank/DDBJ whole genome shotgun (WGS) entry which is preliminary data.</text>
</comment>
<name>A0ABU8CJG0_9HYPH</name>
<dbReference type="RefSeq" id="WP_264396603.1">
    <property type="nucleotide sequence ID" value="NZ_JBAMYB010000006.1"/>
</dbReference>
<dbReference type="EMBL" id="JBAMYC010000006">
    <property type="protein sequence ID" value="MEI1248900.1"/>
    <property type="molecule type" value="Genomic_DNA"/>
</dbReference>
<protein>
    <submittedName>
        <fullName evidence="2">Caspase family protein</fullName>
        <ecNumber evidence="2">3.4.22.-</ecNumber>
    </submittedName>
</protein>
<accession>A0ABU8CJG0</accession>
<dbReference type="PANTHER" id="PTHR22576">
    <property type="entry name" value="MUCOSA ASSOCIATED LYMPHOID TISSUE LYMPHOMA TRANSLOCATION PROTEIN 1/PARACASPASE"/>
    <property type="match status" value="1"/>
</dbReference>
<organism evidence="2 3">
    <name type="scientific">Rhizobium aouanii</name>
    <dbReference type="NCBI Taxonomy" id="3118145"/>
    <lineage>
        <taxon>Bacteria</taxon>
        <taxon>Pseudomonadati</taxon>
        <taxon>Pseudomonadota</taxon>
        <taxon>Alphaproteobacteria</taxon>
        <taxon>Hyphomicrobiales</taxon>
        <taxon>Rhizobiaceae</taxon>
        <taxon>Rhizobium/Agrobacterium group</taxon>
        <taxon>Rhizobium</taxon>
    </lineage>
</organism>
<dbReference type="Proteomes" id="UP001531129">
    <property type="component" value="Unassembled WGS sequence"/>
</dbReference>
<dbReference type="InterPro" id="IPR052039">
    <property type="entry name" value="Caspase-related_regulators"/>
</dbReference>
<dbReference type="InterPro" id="IPR029030">
    <property type="entry name" value="Caspase-like_dom_sf"/>
</dbReference>
<keyword evidence="2" id="KW-0378">Hydrolase</keyword>